<evidence type="ECO:0000313" key="3">
    <source>
        <dbReference type="Proteomes" id="UP000653411"/>
    </source>
</evidence>
<dbReference type="InterPro" id="IPR016032">
    <property type="entry name" value="Sig_transdc_resp-reg_C-effctor"/>
</dbReference>
<protein>
    <submittedName>
        <fullName evidence="2">LuxR family transcriptional regulator</fullName>
    </submittedName>
</protein>
<accession>A0A917XQL8</accession>
<dbReference type="PANTHER" id="PTHR34293:SF1">
    <property type="entry name" value="HTH-TYPE TRANSCRIPTIONAL REGULATOR TRMBL2"/>
    <property type="match status" value="1"/>
</dbReference>
<dbReference type="EMBL" id="BMML01000050">
    <property type="protein sequence ID" value="GGN45939.1"/>
    <property type="molecule type" value="Genomic_DNA"/>
</dbReference>
<feature type="domain" description="HTH luxR-type" evidence="1">
    <location>
        <begin position="281"/>
        <end position="330"/>
    </location>
</feature>
<dbReference type="InterPro" id="IPR051797">
    <property type="entry name" value="TrmB-like"/>
</dbReference>
<reference evidence="2" key="1">
    <citation type="journal article" date="2014" name="Int. J. Syst. Evol. Microbiol.">
        <title>Complete genome sequence of Corynebacterium casei LMG S-19264T (=DSM 44701T), isolated from a smear-ripened cheese.</title>
        <authorList>
            <consortium name="US DOE Joint Genome Institute (JGI-PGF)"/>
            <person name="Walter F."/>
            <person name="Albersmeier A."/>
            <person name="Kalinowski J."/>
            <person name="Ruckert C."/>
        </authorList>
    </citation>
    <scope>NUCLEOTIDE SEQUENCE</scope>
    <source>
        <strain evidence="2">CGMCC 4.7110</strain>
    </source>
</reference>
<dbReference type="SMART" id="SM00421">
    <property type="entry name" value="HTH_LUXR"/>
    <property type="match status" value="1"/>
</dbReference>
<reference evidence="2" key="2">
    <citation type="submission" date="2020-09" db="EMBL/GenBank/DDBJ databases">
        <authorList>
            <person name="Sun Q."/>
            <person name="Zhou Y."/>
        </authorList>
    </citation>
    <scope>NUCLEOTIDE SEQUENCE</scope>
    <source>
        <strain evidence="2">CGMCC 4.7110</strain>
    </source>
</reference>
<dbReference type="InterPro" id="IPR036388">
    <property type="entry name" value="WH-like_DNA-bd_sf"/>
</dbReference>
<dbReference type="GO" id="GO:0003677">
    <property type="term" value="F:DNA binding"/>
    <property type="evidence" value="ECO:0007669"/>
    <property type="project" value="InterPro"/>
</dbReference>
<dbReference type="InterPro" id="IPR000792">
    <property type="entry name" value="Tscrpt_reg_LuxR_C"/>
</dbReference>
<dbReference type="GO" id="GO:0006355">
    <property type="term" value="P:regulation of DNA-templated transcription"/>
    <property type="evidence" value="ECO:0007669"/>
    <property type="project" value="InterPro"/>
</dbReference>
<organism evidence="2 3">
    <name type="scientific">Streptomyces fuscichromogenes</name>
    <dbReference type="NCBI Taxonomy" id="1324013"/>
    <lineage>
        <taxon>Bacteria</taxon>
        <taxon>Bacillati</taxon>
        <taxon>Actinomycetota</taxon>
        <taxon>Actinomycetes</taxon>
        <taxon>Kitasatosporales</taxon>
        <taxon>Streptomycetaceae</taxon>
        <taxon>Streptomyces</taxon>
    </lineage>
</organism>
<dbReference type="SUPFAM" id="SSF46894">
    <property type="entry name" value="C-terminal effector domain of the bipartite response regulators"/>
    <property type="match status" value="1"/>
</dbReference>
<dbReference type="RefSeq" id="WP_229713940.1">
    <property type="nucleotide sequence ID" value="NZ_BMML01000050.1"/>
</dbReference>
<sequence length="339" mass="37634">MSESALSDPGFATLDDVEARAYRNAVLLGRYVREEMATALGVSLGKATRIEERLTALSLLRPMPGEPDLLMPVSPDAAVADLVGPAEGRIRELQRAVSMVRHEMNTLRSTYFEGRQRRNAAEAFDVISDVEALQALLDELGERCRNEMLTAQPGGARPSNLLANARPKALQRLQRGVRIRHLYQHTARSDLATTAYVQAVTEHGAEVRTTDELIGRLLIYDREVAFLPEQPVDDRLPGAVVVREPTLVAFLCRLYEHLWDGATQFAPGGEDAMEITDDLKRAIVKLMAQGYKDELVARRLGMSVRTCRRYISQIMMSVDATSRFQAGVNISLMGLTDLQ</sequence>
<dbReference type="Proteomes" id="UP000653411">
    <property type="component" value="Unassembled WGS sequence"/>
</dbReference>
<name>A0A917XQL8_9ACTN</name>
<dbReference type="Gene3D" id="1.10.10.10">
    <property type="entry name" value="Winged helix-like DNA-binding domain superfamily/Winged helix DNA-binding domain"/>
    <property type="match status" value="1"/>
</dbReference>
<comment type="caution">
    <text evidence="2">The sequence shown here is derived from an EMBL/GenBank/DDBJ whole genome shotgun (WGS) entry which is preliminary data.</text>
</comment>
<gene>
    <name evidence="2" type="ORF">GCM10011578_098340</name>
</gene>
<evidence type="ECO:0000259" key="1">
    <source>
        <dbReference type="SMART" id="SM00421"/>
    </source>
</evidence>
<evidence type="ECO:0000313" key="2">
    <source>
        <dbReference type="EMBL" id="GGN45939.1"/>
    </source>
</evidence>
<dbReference type="PANTHER" id="PTHR34293">
    <property type="entry name" value="HTH-TYPE TRANSCRIPTIONAL REGULATOR TRMBL2"/>
    <property type="match status" value="1"/>
</dbReference>
<keyword evidence="3" id="KW-1185">Reference proteome</keyword>
<proteinExistence type="predicted"/>
<dbReference type="AlphaFoldDB" id="A0A917XQL8"/>